<dbReference type="InterPro" id="IPR007324">
    <property type="entry name" value="Sugar-bd_dom_put"/>
</dbReference>
<name>A0AB36DYL2_9PAST</name>
<dbReference type="InterPro" id="IPR051054">
    <property type="entry name" value="SorC_transcr_regulators"/>
</dbReference>
<comment type="similarity">
    <text evidence="1">Belongs to the SorC transcriptional regulatory family.</text>
</comment>
<proteinExistence type="inferred from homology"/>
<dbReference type="Gene3D" id="3.40.50.1360">
    <property type="match status" value="1"/>
</dbReference>
<dbReference type="GO" id="GO:0030246">
    <property type="term" value="F:carbohydrate binding"/>
    <property type="evidence" value="ECO:0007669"/>
    <property type="project" value="InterPro"/>
</dbReference>
<evidence type="ECO:0000256" key="3">
    <source>
        <dbReference type="ARBA" id="ARBA00023125"/>
    </source>
</evidence>
<dbReference type="AlphaFoldDB" id="A0AB36DYL2"/>
<organism evidence="6 7">
    <name type="scientific">Gallibacterium genomosp. 1</name>
    <dbReference type="NCBI Taxonomy" id="155515"/>
    <lineage>
        <taxon>Bacteria</taxon>
        <taxon>Pseudomonadati</taxon>
        <taxon>Pseudomonadota</taxon>
        <taxon>Gammaproteobacteria</taxon>
        <taxon>Pasteurellales</taxon>
        <taxon>Pasteurellaceae</taxon>
        <taxon>Gallibacterium</taxon>
    </lineage>
</organism>
<dbReference type="Proteomes" id="UP000092594">
    <property type="component" value="Unassembled WGS sequence"/>
</dbReference>
<evidence type="ECO:0000313" key="6">
    <source>
        <dbReference type="EMBL" id="OBX02767.1"/>
    </source>
</evidence>
<reference evidence="6 7" key="1">
    <citation type="submission" date="2014-11" db="EMBL/GenBank/DDBJ databases">
        <title>Pan-genome of Gallibacterium spp.</title>
        <authorList>
            <person name="Kudirkiene E."/>
            <person name="Bojesen A.M."/>
        </authorList>
    </citation>
    <scope>NUCLEOTIDE SEQUENCE [LARGE SCALE GENOMIC DNA]</scope>
    <source>
        <strain evidence="6 7">Gerl. 2740/89</strain>
    </source>
</reference>
<dbReference type="InterPro" id="IPR037171">
    <property type="entry name" value="NagB/RpiA_transferase-like"/>
</dbReference>
<dbReference type="PANTHER" id="PTHR34294">
    <property type="entry name" value="TRANSCRIPTIONAL REGULATOR-RELATED"/>
    <property type="match status" value="1"/>
</dbReference>
<dbReference type="GO" id="GO:0003677">
    <property type="term" value="F:DNA binding"/>
    <property type="evidence" value="ECO:0007669"/>
    <property type="project" value="UniProtKB-KW"/>
</dbReference>
<dbReference type="NCBIfam" id="NF011947">
    <property type="entry name" value="PRK15418.1"/>
    <property type="match status" value="1"/>
</dbReference>
<keyword evidence="4" id="KW-0804">Transcription</keyword>
<dbReference type="EMBL" id="JTJQ01000005">
    <property type="protein sequence ID" value="OBX02767.1"/>
    <property type="molecule type" value="Genomic_DNA"/>
</dbReference>
<gene>
    <name evidence="6" type="ORF">QV05_01450</name>
</gene>
<protein>
    <submittedName>
        <fullName evidence="6">Transcriptional regulator LsrR</fullName>
    </submittedName>
</protein>
<dbReference type="Gene3D" id="1.10.10.10">
    <property type="entry name" value="Winged helix-like DNA-binding domain superfamily/Winged helix DNA-binding domain"/>
    <property type="match status" value="1"/>
</dbReference>
<evidence type="ECO:0000256" key="2">
    <source>
        <dbReference type="ARBA" id="ARBA00023015"/>
    </source>
</evidence>
<keyword evidence="2" id="KW-0805">Transcription regulation</keyword>
<feature type="domain" description="Sugar-binding" evidence="5">
    <location>
        <begin position="69"/>
        <end position="318"/>
    </location>
</feature>
<keyword evidence="3" id="KW-0238">DNA-binding</keyword>
<dbReference type="RefSeq" id="WP_065230567.1">
    <property type="nucleotide sequence ID" value="NZ_JTJQ01000005.1"/>
</dbReference>
<comment type="caution">
    <text evidence="6">The sequence shown here is derived from an EMBL/GenBank/DDBJ whole genome shotgun (WGS) entry which is preliminary data.</text>
</comment>
<dbReference type="SUPFAM" id="SSF100950">
    <property type="entry name" value="NagB/RpiA/CoA transferase-like"/>
    <property type="match status" value="1"/>
</dbReference>
<evidence type="ECO:0000313" key="7">
    <source>
        <dbReference type="Proteomes" id="UP000092594"/>
    </source>
</evidence>
<accession>A0AB36DYL2</accession>
<dbReference type="Pfam" id="PF04198">
    <property type="entry name" value="Sugar-bind"/>
    <property type="match status" value="1"/>
</dbReference>
<evidence type="ECO:0000256" key="4">
    <source>
        <dbReference type="ARBA" id="ARBA00023163"/>
    </source>
</evidence>
<evidence type="ECO:0000256" key="1">
    <source>
        <dbReference type="ARBA" id="ARBA00010466"/>
    </source>
</evidence>
<evidence type="ECO:0000259" key="5">
    <source>
        <dbReference type="Pfam" id="PF04198"/>
    </source>
</evidence>
<dbReference type="InterPro" id="IPR036388">
    <property type="entry name" value="WH-like_DNA-bd_sf"/>
</dbReference>
<sequence>MNEKRQEMNALSHSMTEEELLARIAWFYYHDNLTQGEIGERLGLPRLKVSRLLERGRQHGIIKVQINSRFTGCLELEQALQQRFDLKYIRILPELEQHDLNERLGIGAAQLLMSLLKPNQLLSIGFGETIMQTIKYSNDFITQNQIKLITLSGGVGPYMKGIGQLDGSCSVSIIPAPLRASSIEAAKLFKKEACVRDIMLAACSADVAIVGIGATRQRGQATLLRSGYITEEKQQTIRAKGAVGDILGYFMQKDGTLQPDMPLHEELISVSLDNLQKIPNVIGIAGGENKVEAILSALYGKHINSLVTEEKTARMILAHLVWML</sequence>
<dbReference type="PANTHER" id="PTHR34294:SF1">
    <property type="entry name" value="TRANSCRIPTIONAL REGULATOR LSRR"/>
    <property type="match status" value="1"/>
</dbReference>
<keyword evidence="7" id="KW-1185">Reference proteome</keyword>